<proteinExistence type="predicted"/>
<protein>
    <submittedName>
        <fullName evidence="2">Uncharacterized protein</fullName>
    </submittedName>
</protein>
<feature type="chain" id="PRO_5033003676" evidence="1">
    <location>
        <begin position="24"/>
        <end position="210"/>
    </location>
</feature>
<sequence length="210" mass="22521">MDVLMKLFLLCAVFLSFTGTASAEFKSPLTKGLSLQKTPATTAARKLEAQKLVAAKHIAAHPANVGISNDVSLNFASYQFGDGTSVRLDFRSVRVEYGHGVSNAVSSFSDMNHPRPFEIELAFNAGMNPQRLFIVSLGGMFHENSMVSYTVSSLPGNTTLCNNCPAVLSDNNRMAHLVVDPAGNTGKLRITIRIESLATVSSLDIAAVEL</sequence>
<dbReference type="AlphaFoldDB" id="A0A831WPD0"/>
<evidence type="ECO:0000256" key="1">
    <source>
        <dbReference type="SAM" id="SignalP"/>
    </source>
</evidence>
<dbReference type="Proteomes" id="UP000886335">
    <property type="component" value="Unassembled WGS sequence"/>
</dbReference>
<evidence type="ECO:0000313" key="2">
    <source>
        <dbReference type="EMBL" id="HED30997.1"/>
    </source>
</evidence>
<gene>
    <name evidence="2" type="ORF">ENN50_04800</name>
</gene>
<name>A0A831WPD0_PROAE</name>
<organism evidence="2">
    <name type="scientific">Prosthecochloris aestuarii</name>
    <dbReference type="NCBI Taxonomy" id="1102"/>
    <lineage>
        <taxon>Bacteria</taxon>
        <taxon>Pseudomonadati</taxon>
        <taxon>Chlorobiota</taxon>
        <taxon>Chlorobiia</taxon>
        <taxon>Chlorobiales</taxon>
        <taxon>Chlorobiaceae</taxon>
        <taxon>Prosthecochloris</taxon>
    </lineage>
</organism>
<accession>A0A831WPD0</accession>
<feature type="signal peptide" evidence="1">
    <location>
        <begin position="1"/>
        <end position="23"/>
    </location>
</feature>
<comment type="caution">
    <text evidence="2">The sequence shown here is derived from an EMBL/GenBank/DDBJ whole genome shotgun (WGS) entry which is preliminary data.</text>
</comment>
<dbReference type="EMBL" id="DSBW01000110">
    <property type="protein sequence ID" value="HED30997.1"/>
    <property type="molecule type" value="Genomic_DNA"/>
</dbReference>
<reference evidence="2" key="1">
    <citation type="journal article" date="2020" name="mSystems">
        <title>Genome- and Community-Level Interaction Insights into Carbon Utilization and Element Cycling Functions of Hydrothermarchaeota in Hydrothermal Sediment.</title>
        <authorList>
            <person name="Zhou Z."/>
            <person name="Liu Y."/>
            <person name="Xu W."/>
            <person name="Pan J."/>
            <person name="Luo Z.H."/>
            <person name="Li M."/>
        </authorList>
    </citation>
    <scope>NUCLEOTIDE SEQUENCE [LARGE SCALE GENOMIC DNA]</scope>
    <source>
        <strain evidence="2">SpSt-1181</strain>
    </source>
</reference>
<keyword evidence="1" id="KW-0732">Signal</keyword>